<dbReference type="PANTHER" id="PTHR34835">
    <property type="entry name" value="OS07G0283600 PROTEIN-RELATED"/>
    <property type="match status" value="1"/>
</dbReference>
<feature type="region of interest" description="Disordered" evidence="1">
    <location>
        <begin position="513"/>
        <end position="611"/>
    </location>
</feature>
<feature type="region of interest" description="Disordered" evidence="1">
    <location>
        <begin position="422"/>
        <end position="454"/>
    </location>
</feature>
<dbReference type="EMBL" id="PKPP01014699">
    <property type="protein sequence ID" value="PWA39372.1"/>
    <property type="molecule type" value="Genomic_DNA"/>
</dbReference>
<dbReference type="OrthoDB" id="1748551at2759"/>
<comment type="caution">
    <text evidence="2">The sequence shown here is derived from an EMBL/GenBank/DDBJ whole genome shotgun (WGS) entry which is preliminary data.</text>
</comment>
<feature type="compositionally biased region" description="Basic and acidic residues" evidence="1">
    <location>
        <begin position="513"/>
        <end position="525"/>
    </location>
</feature>
<gene>
    <name evidence="2" type="ORF">CTI12_AA568850</name>
</gene>
<keyword evidence="3" id="KW-1185">Reference proteome</keyword>
<protein>
    <submittedName>
        <fullName evidence="2">Uncharacterized protein</fullName>
    </submittedName>
</protein>
<dbReference type="STRING" id="35608.A0A2U1KRI7"/>
<organism evidence="2 3">
    <name type="scientific">Artemisia annua</name>
    <name type="common">Sweet wormwood</name>
    <dbReference type="NCBI Taxonomy" id="35608"/>
    <lineage>
        <taxon>Eukaryota</taxon>
        <taxon>Viridiplantae</taxon>
        <taxon>Streptophyta</taxon>
        <taxon>Embryophyta</taxon>
        <taxon>Tracheophyta</taxon>
        <taxon>Spermatophyta</taxon>
        <taxon>Magnoliopsida</taxon>
        <taxon>eudicotyledons</taxon>
        <taxon>Gunneridae</taxon>
        <taxon>Pentapetalae</taxon>
        <taxon>asterids</taxon>
        <taxon>campanulids</taxon>
        <taxon>Asterales</taxon>
        <taxon>Asteraceae</taxon>
        <taxon>Asteroideae</taxon>
        <taxon>Anthemideae</taxon>
        <taxon>Artemisiinae</taxon>
        <taxon>Artemisia</taxon>
    </lineage>
</organism>
<accession>A0A2U1KRI7</accession>
<evidence type="ECO:0000256" key="1">
    <source>
        <dbReference type="SAM" id="MobiDB-lite"/>
    </source>
</evidence>
<sequence>MNDSKAENQDKGKNIEENVDIEEHQKKLEEKKKMKMLMKEQKLETKGENQAAEKKVEEEKTKEQSEKEADEEKKEDASKSEEKANGKRKIDENQNDKDAKSKVNEEIDGHEKKKRKVYTMLSGRETLKPLFEAMHGLSIERKKVITQMGFRDLIDFPINEVPTRLAFFVVDFLDIETMNLRLPTGNLQISPQTVKEVLGLPKGSRRLERNEGQREKNDIFEEEWKDQYKDETKLTISAISKQITKTTNTDFIFRMNFLMLVASTFGTCDKSSVAKTTVLENVLEEDDVTEIDWCRYVYECARSSKNDWATRKRDRTEIVYYGPVTFLMLAYLQYTKFDAMNVPRRLPAFKSWNANLLISRETLELDRIKYFGMVDIIGGLNEKEQTAQKEEIYQMLEDKIESILSEKELFDKTIKDTIFKDEVSGNNEGTNNTRDEPAGNKDVSSSKNDIAAETNDVSNDVSIFDELLDKTDEELKKEYREMKEKEAKSTSKKLEDLTDEEFFEVFKEAEWEKFGNQKNVEEKQNEQAGESSQKEKEKEEAGPSSCKSREHSFEFTPGGSQPSFNLGFDTPEEKSKKFNKTESNEEKKPISVTGITIHKRKGQHNGRANRR</sequence>
<dbReference type="AlphaFoldDB" id="A0A2U1KRI7"/>
<feature type="compositionally biased region" description="Basic and acidic residues" evidence="1">
    <location>
        <begin position="532"/>
        <end position="553"/>
    </location>
</feature>
<evidence type="ECO:0000313" key="2">
    <source>
        <dbReference type="EMBL" id="PWA39372.1"/>
    </source>
</evidence>
<proteinExistence type="predicted"/>
<name>A0A2U1KRI7_ARTAN</name>
<feature type="compositionally biased region" description="Basic and acidic residues" evidence="1">
    <location>
        <begin position="1"/>
        <end position="111"/>
    </location>
</feature>
<feature type="compositionally biased region" description="Basic and acidic residues" evidence="1">
    <location>
        <begin position="571"/>
        <end position="589"/>
    </location>
</feature>
<evidence type="ECO:0000313" key="3">
    <source>
        <dbReference type="Proteomes" id="UP000245207"/>
    </source>
</evidence>
<dbReference type="Proteomes" id="UP000245207">
    <property type="component" value="Unassembled WGS sequence"/>
</dbReference>
<reference evidence="2 3" key="1">
    <citation type="journal article" date="2018" name="Mol. Plant">
        <title>The genome of Artemisia annua provides insight into the evolution of Asteraceae family and artemisinin biosynthesis.</title>
        <authorList>
            <person name="Shen Q."/>
            <person name="Zhang L."/>
            <person name="Liao Z."/>
            <person name="Wang S."/>
            <person name="Yan T."/>
            <person name="Shi P."/>
            <person name="Liu M."/>
            <person name="Fu X."/>
            <person name="Pan Q."/>
            <person name="Wang Y."/>
            <person name="Lv Z."/>
            <person name="Lu X."/>
            <person name="Zhang F."/>
            <person name="Jiang W."/>
            <person name="Ma Y."/>
            <person name="Chen M."/>
            <person name="Hao X."/>
            <person name="Li L."/>
            <person name="Tang Y."/>
            <person name="Lv G."/>
            <person name="Zhou Y."/>
            <person name="Sun X."/>
            <person name="Brodelius P.E."/>
            <person name="Rose J.K.C."/>
            <person name="Tang K."/>
        </authorList>
    </citation>
    <scope>NUCLEOTIDE SEQUENCE [LARGE SCALE GENOMIC DNA]</scope>
    <source>
        <strain evidence="3">cv. Huhao1</strain>
        <tissue evidence="2">Leaf</tissue>
    </source>
</reference>
<feature type="compositionally biased region" description="Basic residues" evidence="1">
    <location>
        <begin position="597"/>
        <end position="611"/>
    </location>
</feature>
<feature type="region of interest" description="Disordered" evidence="1">
    <location>
        <begin position="1"/>
        <end position="112"/>
    </location>
</feature>